<comment type="caution">
    <text evidence="6">The sequence shown here is derived from an EMBL/GenBank/DDBJ whole genome shotgun (WGS) entry which is preliminary data.</text>
</comment>
<keyword evidence="3" id="KW-0472">Membrane</keyword>
<feature type="coiled-coil region" evidence="1">
    <location>
        <begin position="198"/>
        <end position="225"/>
    </location>
</feature>
<feature type="signal peptide" evidence="4">
    <location>
        <begin position="1"/>
        <end position="29"/>
    </location>
</feature>
<keyword evidence="3" id="KW-1133">Transmembrane helix</keyword>
<keyword evidence="1" id="KW-0175">Coiled coil</keyword>
<reference evidence="6 7" key="1">
    <citation type="submission" date="2020-08" db="EMBL/GenBank/DDBJ databases">
        <title>Sequencing the genomes of 1000 actinobacteria strains.</title>
        <authorList>
            <person name="Klenk H.-P."/>
        </authorList>
    </citation>
    <scope>NUCLEOTIDE SEQUENCE [LARGE SCALE GENOMIC DNA]</scope>
    <source>
        <strain evidence="6 7">DSM 45886</strain>
    </source>
</reference>
<protein>
    <recommendedName>
        <fullName evidence="5">DUF4349 domain-containing protein</fullName>
    </recommendedName>
</protein>
<organism evidence="6 7">
    <name type="scientific">Micromonospora polyrhachis</name>
    <dbReference type="NCBI Taxonomy" id="1282883"/>
    <lineage>
        <taxon>Bacteria</taxon>
        <taxon>Bacillati</taxon>
        <taxon>Actinomycetota</taxon>
        <taxon>Actinomycetes</taxon>
        <taxon>Micromonosporales</taxon>
        <taxon>Micromonosporaceae</taxon>
        <taxon>Micromonospora</taxon>
    </lineage>
</organism>
<dbReference type="EMBL" id="JACHJW010000001">
    <property type="protein sequence ID" value="MBB4959947.1"/>
    <property type="molecule type" value="Genomic_DNA"/>
</dbReference>
<evidence type="ECO:0000256" key="1">
    <source>
        <dbReference type="SAM" id="Coils"/>
    </source>
</evidence>
<evidence type="ECO:0000256" key="3">
    <source>
        <dbReference type="SAM" id="Phobius"/>
    </source>
</evidence>
<accession>A0A7W7SS36</accession>
<feature type="chain" id="PRO_5030697902" description="DUF4349 domain-containing protein" evidence="4">
    <location>
        <begin position="30"/>
        <end position="322"/>
    </location>
</feature>
<dbReference type="PROSITE" id="PS51257">
    <property type="entry name" value="PROKAR_LIPOPROTEIN"/>
    <property type="match status" value="1"/>
</dbReference>
<evidence type="ECO:0000256" key="2">
    <source>
        <dbReference type="SAM" id="MobiDB-lite"/>
    </source>
</evidence>
<feature type="compositionally biased region" description="Low complexity" evidence="2">
    <location>
        <begin position="37"/>
        <end position="47"/>
    </location>
</feature>
<feature type="region of interest" description="Disordered" evidence="2">
    <location>
        <begin position="28"/>
        <end position="76"/>
    </location>
</feature>
<dbReference type="AlphaFoldDB" id="A0A7W7SS36"/>
<dbReference type="Proteomes" id="UP000578819">
    <property type="component" value="Unassembled WGS sequence"/>
</dbReference>
<evidence type="ECO:0000313" key="7">
    <source>
        <dbReference type="Proteomes" id="UP000578819"/>
    </source>
</evidence>
<dbReference type="InterPro" id="IPR025645">
    <property type="entry name" value="DUF4349"/>
</dbReference>
<dbReference type="RefSeq" id="WP_184535784.1">
    <property type="nucleotide sequence ID" value="NZ_JACHJW010000001.1"/>
</dbReference>
<sequence>MNRIDRRGPAAIMGALALAAVLSATGCSAKPSRDSAESSGAAPAAAGLDQKGGPGQQVAPGAANKPGQQDTTANKADLRVDQRTIIYTGSITVRVENVDEAGSRAATIATTAGGFVGGDERTSNTSSSRAKLVLRVPAAKFASVVDELATLGRQERRNIETQDVTEETLDLDARLATQRARVESGRRLLSQAKSLSDLVMLESELAKREADLAALEAKKRRLADLTALSTIDVVLLGPKAEQEDDEPDTGFLAGLKGGWAALVASAGVLLTVLGALLPWLVVLGVPVVGIIWLARRGQRRRRAAVTVPPLTPPASAAPTSKD</sequence>
<proteinExistence type="predicted"/>
<keyword evidence="3" id="KW-0812">Transmembrane</keyword>
<feature type="transmembrane region" description="Helical" evidence="3">
    <location>
        <begin position="259"/>
        <end position="292"/>
    </location>
</feature>
<name>A0A7W7SS36_9ACTN</name>
<feature type="domain" description="DUF4349" evidence="5">
    <location>
        <begin position="83"/>
        <end position="292"/>
    </location>
</feature>
<evidence type="ECO:0000313" key="6">
    <source>
        <dbReference type="EMBL" id="MBB4959947.1"/>
    </source>
</evidence>
<dbReference type="Pfam" id="PF14257">
    <property type="entry name" value="DUF4349"/>
    <property type="match status" value="1"/>
</dbReference>
<gene>
    <name evidence="6" type="ORF">FHR38_003680</name>
</gene>
<keyword evidence="4" id="KW-0732">Signal</keyword>
<evidence type="ECO:0000256" key="4">
    <source>
        <dbReference type="SAM" id="SignalP"/>
    </source>
</evidence>
<keyword evidence="7" id="KW-1185">Reference proteome</keyword>
<evidence type="ECO:0000259" key="5">
    <source>
        <dbReference type="Pfam" id="PF14257"/>
    </source>
</evidence>